<sequence>MLSASASLPPICAISSLGPPAFANRTLHWIAVTNDKKSVCFGVPFGGRGLPPNSAAGTSREDGPHAIMVGDDL</sequence>
<dbReference type="Proteomes" id="UP000594261">
    <property type="component" value="Chromosome 3"/>
</dbReference>
<dbReference type="AlphaFoldDB" id="A0A7N2L693"/>
<reference evidence="2 3" key="1">
    <citation type="journal article" date="2016" name="G3 (Bethesda)">
        <title>First Draft Assembly and Annotation of the Genome of a California Endemic Oak Quercus lobata Nee (Fagaceae).</title>
        <authorList>
            <person name="Sork V.L."/>
            <person name="Fitz-Gibbon S.T."/>
            <person name="Puiu D."/>
            <person name="Crepeau M."/>
            <person name="Gugger P.F."/>
            <person name="Sherman R."/>
            <person name="Stevens K."/>
            <person name="Langley C.H."/>
            <person name="Pellegrini M."/>
            <person name="Salzberg S.L."/>
        </authorList>
    </citation>
    <scope>NUCLEOTIDE SEQUENCE [LARGE SCALE GENOMIC DNA]</scope>
    <source>
        <strain evidence="2 3">cv. SW786</strain>
    </source>
</reference>
<dbReference type="EMBL" id="LRBV02000003">
    <property type="status" value="NOT_ANNOTATED_CDS"/>
    <property type="molecule type" value="Genomic_DNA"/>
</dbReference>
<keyword evidence="3" id="KW-1185">Reference proteome</keyword>
<dbReference type="InParanoid" id="A0A7N2L693"/>
<evidence type="ECO:0000256" key="1">
    <source>
        <dbReference type="SAM" id="MobiDB-lite"/>
    </source>
</evidence>
<evidence type="ECO:0000313" key="2">
    <source>
        <dbReference type="EnsemblPlants" id="QL03p014441:mrna"/>
    </source>
</evidence>
<dbReference type="EnsemblPlants" id="QL03p014441:mrna">
    <property type="protein sequence ID" value="QL03p014441:mrna"/>
    <property type="gene ID" value="QL03p014441"/>
</dbReference>
<evidence type="ECO:0000313" key="3">
    <source>
        <dbReference type="Proteomes" id="UP000594261"/>
    </source>
</evidence>
<organism evidence="2 3">
    <name type="scientific">Quercus lobata</name>
    <name type="common">Valley oak</name>
    <dbReference type="NCBI Taxonomy" id="97700"/>
    <lineage>
        <taxon>Eukaryota</taxon>
        <taxon>Viridiplantae</taxon>
        <taxon>Streptophyta</taxon>
        <taxon>Embryophyta</taxon>
        <taxon>Tracheophyta</taxon>
        <taxon>Spermatophyta</taxon>
        <taxon>Magnoliopsida</taxon>
        <taxon>eudicotyledons</taxon>
        <taxon>Gunneridae</taxon>
        <taxon>Pentapetalae</taxon>
        <taxon>rosids</taxon>
        <taxon>fabids</taxon>
        <taxon>Fagales</taxon>
        <taxon>Fagaceae</taxon>
        <taxon>Quercus</taxon>
    </lineage>
</organism>
<dbReference type="Gramene" id="QL03p014441:mrna">
    <property type="protein sequence ID" value="QL03p014441:mrna"/>
    <property type="gene ID" value="QL03p014441"/>
</dbReference>
<name>A0A7N2L693_QUELO</name>
<accession>A0A7N2L693</accession>
<feature type="region of interest" description="Disordered" evidence="1">
    <location>
        <begin position="52"/>
        <end position="73"/>
    </location>
</feature>
<protein>
    <submittedName>
        <fullName evidence="2">Uncharacterized protein</fullName>
    </submittedName>
</protein>
<proteinExistence type="predicted"/>
<reference evidence="2" key="2">
    <citation type="submission" date="2021-01" db="UniProtKB">
        <authorList>
            <consortium name="EnsemblPlants"/>
        </authorList>
    </citation>
    <scope>IDENTIFICATION</scope>
</reference>